<dbReference type="EMBL" id="VFPM01000001">
    <property type="protein sequence ID" value="TQM65108.1"/>
    <property type="molecule type" value="Genomic_DNA"/>
</dbReference>
<keyword evidence="3" id="KW-1185">Reference proteome</keyword>
<feature type="region of interest" description="Disordered" evidence="1">
    <location>
        <begin position="112"/>
        <end position="139"/>
    </location>
</feature>
<evidence type="ECO:0000313" key="2">
    <source>
        <dbReference type="EMBL" id="TQM65108.1"/>
    </source>
</evidence>
<evidence type="ECO:0000256" key="1">
    <source>
        <dbReference type="SAM" id="MobiDB-lite"/>
    </source>
</evidence>
<feature type="compositionally biased region" description="Basic and acidic residues" evidence="1">
    <location>
        <begin position="112"/>
        <end position="122"/>
    </location>
</feature>
<dbReference type="Proteomes" id="UP000316747">
    <property type="component" value="Unassembled WGS sequence"/>
</dbReference>
<gene>
    <name evidence="2" type="ORF">FBY41_1493</name>
</gene>
<sequence>MDGMETAHESTRSTIDAAIAAASAALSAADPAAPAAALPLLREAQQHLTVAIDEAMAAVLVTEGGSIRTTGALAGLSENAVGPRLARTRLLAAYGSETGRVTAAGVERARYDLEEGRHRDGTDLPEPPPPMRFRARRPT</sequence>
<name>A0A543I3E1_9MICO</name>
<accession>A0A543I3E1</accession>
<dbReference type="OrthoDB" id="4729789at2"/>
<proteinExistence type="predicted"/>
<reference evidence="2 3" key="1">
    <citation type="submission" date="2019-06" db="EMBL/GenBank/DDBJ databases">
        <title>Genome sequencing of plant associated microbes to promote plant fitness in Sorghum bicolor and Oryza sativa.</title>
        <authorList>
            <person name="Coleman-Derr D."/>
        </authorList>
    </citation>
    <scope>NUCLEOTIDE SEQUENCE [LARGE SCALE GENOMIC DNA]</scope>
    <source>
        <strain evidence="2 3">KV-663</strain>
    </source>
</reference>
<evidence type="ECO:0000313" key="3">
    <source>
        <dbReference type="Proteomes" id="UP000316747"/>
    </source>
</evidence>
<comment type="caution">
    <text evidence="2">The sequence shown here is derived from an EMBL/GenBank/DDBJ whole genome shotgun (WGS) entry which is preliminary data.</text>
</comment>
<protein>
    <submittedName>
        <fullName evidence="2">Uncharacterized protein</fullName>
    </submittedName>
</protein>
<dbReference type="AlphaFoldDB" id="A0A543I3E1"/>
<organism evidence="2 3">
    <name type="scientific">Humibacillus xanthopallidus</name>
    <dbReference type="NCBI Taxonomy" id="412689"/>
    <lineage>
        <taxon>Bacteria</taxon>
        <taxon>Bacillati</taxon>
        <taxon>Actinomycetota</taxon>
        <taxon>Actinomycetes</taxon>
        <taxon>Micrococcales</taxon>
        <taxon>Intrasporangiaceae</taxon>
        <taxon>Humibacillus</taxon>
    </lineage>
</organism>